<gene>
    <name evidence="2" type="ORF">RM530_03270</name>
</gene>
<dbReference type="RefSeq" id="WP_311363775.1">
    <property type="nucleotide sequence ID" value="NZ_JAVRIC010000003.1"/>
</dbReference>
<organism evidence="2 3">
    <name type="scientific">Banduia mediterranea</name>
    <dbReference type="NCBI Taxonomy" id="3075609"/>
    <lineage>
        <taxon>Bacteria</taxon>
        <taxon>Pseudomonadati</taxon>
        <taxon>Pseudomonadota</taxon>
        <taxon>Gammaproteobacteria</taxon>
        <taxon>Nevskiales</taxon>
        <taxon>Algiphilaceae</taxon>
        <taxon>Banduia</taxon>
    </lineage>
</organism>
<sequence length="161" mass="17685">MRTIGIGLHFEDLPVGERFRTCARTLTEADLVAFIGFSWLTEEVFTNLEHRQGMALPPRVVPGAMVYAVAEGLLTPAMQGTGLAFLHAALDVRAPACVGDTLHVEAQVIESRLTSKGDRGLVRTENRVLNQRGETILIYTPLRLLRRRGTAVQPQGQEPPT</sequence>
<evidence type="ECO:0000313" key="3">
    <source>
        <dbReference type="Proteomes" id="UP001254608"/>
    </source>
</evidence>
<dbReference type="InterPro" id="IPR029069">
    <property type="entry name" value="HotDog_dom_sf"/>
</dbReference>
<dbReference type="PANTHER" id="PTHR43664:SF1">
    <property type="entry name" value="BETA-METHYLMALYL-COA DEHYDRATASE"/>
    <property type="match status" value="1"/>
</dbReference>
<dbReference type="Proteomes" id="UP001254608">
    <property type="component" value="Unassembled WGS sequence"/>
</dbReference>
<dbReference type="InterPro" id="IPR039569">
    <property type="entry name" value="FAS1-like_DH_region"/>
</dbReference>
<dbReference type="Pfam" id="PF13452">
    <property type="entry name" value="FAS1_DH_region"/>
    <property type="match status" value="1"/>
</dbReference>
<reference evidence="2 3" key="1">
    <citation type="submission" date="2023-09" db="EMBL/GenBank/DDBJ databases">
        <authorList>
            <person name="Rey-Velasco X."/>
        </authorList>
    </citation>
    <scope>NUCLEOTIDE SEQUENCE [LARGE SCALE GENOMIC DNA]</scope>
    <source>
        <strain evidence="2 3">W345</strain>
    </source>
</reference>
<dbReference type="Gene3D" id="3.10.129.10">
    <property type="entry name" value="Hotdog Thioesterase"/>
    <property type="match status" value="1"/>
</dbReference>
<dbReference type="EMBL" id="JAVRIC010000003">
    <property type="protein sequence ID" value="MDT0496385.1"/>
    <property type="molecule type" value="Genomic_DNA"/>
</dbReference>
<dbReference type="PANTHER" id="PTHR43664">
    <property type="entry name" value="MONOAMINE OXIDASE-RELATED"/>
    <property type="match status" value="1"/>
</dbReference>
<feature type="domain" description="FAS1-like dehydratase" evidence="1">
    <location>
        <begin position="15"/>
        <end position="136"/>
    </location>
</feature>
<accession>A0ABU2WEU4</accession>
<evidence type="ECO:0000313" key="2">
    <source>
        <dbReference type="EMBL" id="MDT0496385.1"/>
    </source>
</evidence>
<dbReference type="InterPro" id="IPR052342">
    <property type="entry name" value="MCH/BMMD"/>
</dbReference>
<proteinExistence type="predicted"/>
<name>A0ABU2WEU4_9GAMM</name>
<keyword evidence="3" id="KW-1185">Reference proteome</keyword>
<protein>
    <submittedName>
        <fullName evidence="2">MaoC family dehydratase N-terminal domain-containing protein</fullName>
    </submittedName>
</protein>
<evidence type="ECO:0000259" key="1">
    <source>
        <dbReference type="Pfam" id="PF13452"/>
    </source>
</evidence>
<comment type="caution">
    <text evidence="2">The sequence shown here is derived from an EMBL/GenBank/DDBJ whole genome shotgun (WGS) entry which is preliminary data.</text>
</comment>
<dbReference type="SUPFAM" id="SSF54637">
    <property type="entry name" value="Thioesterase/thiol ester dehydrase-isomerase"/>
    <property type="match status" value="1"/>
</dbReference>